<dbReference type="SUPFAM" id="SSF110069">
    <property type="entry name" value="ApaG-like"/>
    <property type="match status" value="1"/>
</dbReference>
<feature type="domain" description="ApaG" evidence="3">
    <location>
        <begin position="11"/>
        <end position="135"/>
    </location>
</feature>
<dbReference type="InterPro" id="IPR036767">
    <property type="entry name" value="ApaG_sf"/>
</dbReference>
<keyword evidence="5" id="KW-1185">Reference proteome</keyword>
<evidence type="ECO:0000256" key="1">
    <source>
        <dbReference type="ARBA" id="ARBA00017693"/>
    </source>
</evidence>
<dbReference type="Proteomes" id="UP000266385">
    <property type="component" value="Unassembled WGS sequence"/>
</dbReference>
<dbReference type="OrthoDB" id="9795226at2"/>
<dbReference type="PANTHER" id="PTHR14289:SF16">
    <property type="entry name" value="POLYMERASE DELTA-INTERACTING PROTEIN 2"/>
    <property type="match status" value="1"/>
</dbReference>
<dbReference type="HAMAP" id="MF_00791">
    <property type="entry name" value="ApaG"/>
    <property type="match status" value="1"/>
</dbReference>
<evidence type="ECO:0000313" key="5">
    <source>
        <dbReference type="Proteomes" id="UP000266385"/>
    </source>
</evidence>
<reference evidence="4 5" key="1">
    <citation type="submission" date="2018-08" db="EMBL/GenBank/DDBJ databases">
        <title>Henriciella mobilis sp. nov., isolated from seawater.</title>
        <authorList>
            <person name="Cheng H."/>
            <person name="Wu Y.-H."/>
            <person name="Xu X.-W."/>
            <person name="Guo L.-L."/>
        </authorList>
    </citation>
    <scope>NUCLEOTIDE SEQUENCE [LARGE SCALE GENOMIC DNA]</scope>
    <source>
        <strain evidence="4 5">JN25</strain>
    </source>
</reference>
<accession>A0A399RHN5</accession>
<dbReference type="EMBL" id="QWFX01000006">
    <property type="protein sequence ID" value="RIJ30023.1"/>
    <property type="molecule type" value="Genomic_DNA"/>
</dbReference>
<dbReference type="AlphaFoldDB" id="A0A399RHN5"/>
<gene>
    <name evidence="2 4" type="primary">apaG</name>
    <name evidence="4" type="ORF">D1223_05020</name>
</gene>
<dbReference type="InterPro" id="IPR007474">
    <property type="entry name" value="ApaG_domain"/>
</dbReference>
<dbReference type="Pfam" id="PF04379">
    <property type="entry name" value="DUF525"/>
    <property type="match status" value="1"/>
</dbReference>
<organism evidence="4 5">
    <name type="scientific">Henriciella mobilis</name>
    <dbReference type="NCBI Taxonomy" id="2305467"/>
    <lineage>
        <taxon>Bacteria</taxon>
        <taxon>Pseudomonadati</taxon>
        <taxon>Pseudomonadota</taxon>
        <taxon>Alphaproteobacteria</taxon>
        <taxon>Hyphomonadales</taxon>
        <taxon>Hyphomonadaceae</taxon>
        <taxon>Henriciella</taxon>
    </lineage>
</organism>
<evidence type="ECO:0000256" key="2">
    <source>
        <dbReference type="HAMAP-Rule" id="MF_00791"/>
    </source>
</evidence>
<evidence type="ECO:0000313" key="4">
    <source>
        <dbReference type="EMBL" id="RIJ30023.1"/>
    </source>
</evidence>
<name>A0A399RHN5_9PROT</name>
<comment type="caution">
    <text evidence="4">The sequence shown here is derived from an EMBL/GenBank/DDBJ whole genome shotgun (WGS) entry which is preliminary data.</text>
</comment>
<dbReference type="NCBIfam" id="NF003967">
    <property type="entry name" value="PRK05461.1"/>
    <property type="match status" value="1"/>
</dbReference>
<evidence type="ECO:0000259" key="3">
    <source>
        <dbReference type="PROSITE" id="PS51087"/>
    </source>
</evidence>
<sequence>MAGRPPPPVYEADTRGVKIRVQPRFLHDESRPASGQYVWQYTVEIENGSEQTWTLTTRHWEIVDSQGRRQIVDGEGVVGQQPRLEPGESFRYSSGAPLAAPSGMMGGNYTMVSETGEEIAARIPTFSLDSPYEQSRPS</sequence>
<dbReference type="Gene3D" id="2.60.40.1470">
    <property type="entry name" value="ApaG domain"/>
    <property type="match status" value="1"/>
</dbReference>
<dbReference type="InterPro" id="IPR023065">
    <property type="entry name" value="Uncharacterised_ApaG"/>
</dbReference>
<protein>
    <recommendedName>
        <fullName evidence="1 2">Protein ApaG</fullName>
    </recommendedName>
</protein>
<proteinExistence type="inferred from homology"/>
<dbReference type="PROSITE" id="PS51087">
    <property type="entry name" value="APAG"/>
    <property type="match status" value="1"/>
</dbReference>
<dbReference type="GO" id="GO:0070987">
    <property type="term" value="P:error-free translesion synthesis"/>
    <property type="evidence" value="ECO:0007669"/>
    <property type="project" value="TreeGrafter"/>
</dbReference>
<dbReference type="RefSeq" id="WP_119375342.1">
    <property type="nucleotide sequence ID" value="NZ_QWFX01000006.1"/>
</dbReference>
<dbReference type="PANTHER" id="PTHR14289">
    <property type="entry name" value="F-BOX ONLY PROTEIN 3"/>
    <property type="match status" value="1"/>
</dbReference>